<evidence type="ECO:0000256" key="2">
    <source>
        <dbReference type="ARBA" id="ARBA00023125"/>
    </source>
</evidence>
<dbReference type="PANTHER" id="PTHR30349">
    <property type="entry name" value="PHAGE INTEGRASE-RELATED"/>
    <property type="match status" value="1"/>
</dbReference>
<comment type="similarity">
    <text evidence="1">Belongs to the 'phage' integrase family.</text>
</comment>
<feature type="domain" description="Tyr recombinase" evidence="4">
    <location>
        <begin position="189"/>
        <end position="399"/>
    </location>
</feature>
<dbReference type="SUPFAM" id="SSF56349">
    <property type="entry name" value="DNA breaking-rejoining enzymes"/>
    <property type="match status" value="1"/>
</dbReference>
<sequence length="482" mass="53312">MAGRSTMGTVVKKGARYRARYERNGVRHTPGRTFSDDKAAWAWLRGEQSLLDKGTWTPPAERRAAEEAAQRQVEAESLIFRDYALTWIEQRTTPSGGPLSPRTKSEYRRYVDGVLAEVARLPMNRVTRATVKDWWQSKEAVPRLRHHGFAFAKSVFKEAMKDGIVSVNPWDIDNAARVTLKVPKQRRAALVNDLEPEQVAALADAMPPQQRALILVLAWTGLRPGEAVALQRRDITQTINDGLPCWRLQVQRAVSYGRGDDGNRVDTIGRPKTEGSIRQVWLPPHVAAELEEHLERYVDADPKSLIFPSGNPSVPYLTHFQINGRRGDKKRRASGWNAARQTVGVPALRLYDLRHWARRMLLTAGMGELLVEQYMGHRLPAVQGSYSHVDPKQVWPIMVRCSELAGERRPTSTSVTTPPAPAGALAAVLNALDDATLAATLSTLDAPEIANLIPALPPARIAVVLAAMTTRAAATSGQGEPQ</sequence>
<keyword evidence="6" id="KW-1185">Reference proteome</keyword>
<evidence type="ECO:0000259" key="4">
    <source>
        <dbReference type="PROSITE" id="PS51898"/>
    </source>
</evidence>
<dbReference type="InterPro" id="IPR050090">
    <property type="entry name" value="Tyrosine_recombinase_XerCD"/>
</dbReference>
<dbReference type="InterPro" id="IPR010998">
    <property type="entry name" value="Integrase_recombinase_N"/>
</dbReference>
<evidence type="ECO:0000313" key="5">
    <source>
        <dbReference type="EMBL" id="WGT47216.1"/>
    </source>
</evidence>
<dbReference type="InterPro" id="IPR002104">
    <property type="entry name" value="Integrase_catalytic"/>
</dbReference>
<proteinExistence type="inferred from homology"/>
<evidence type="ECO:0000256" key="3">
    <source>
        <dbReference type="ARBA" id="ARBA00023172"/>
    </source>
</evidence>
<gene>
    <name evidence="5" type="ORF">QH948_00010</name>
</gene>
<evidence type="ECO:0000256" key="1">
    <source>
        <dbReference type="ARBA" id="ARBA00008857"/>
    </source>
</evidence>
<keyword evidence="2" id="KW-0238">DNA-binding</keyword>
<dbReference type="PANTHER" id="PTHR30349:SF64">
    <property type="entry name" value="PROPHAGE INTEGRASE INTD-RELATED"/>
    <property type="match status" value="1"/>
</dbReference>
<dbReference type="EMBL" id="CP123967">
    <property type="protein sequence ID" value="WGT47216.1"/>
    <property type="molecule type" value="Genomic_DNA"/>
</dbReference>
<dbReference type="PROSITE" id="PS51898">
    <property type="entry name" value="TYR_RECOMBINASE"/>
    <property type="match status" value="1"/>
</dbReference>
<keyword evidence="3" id="KW-0233">DNA recombination</keyword>
<dbReference type="RefSeq" id="WP_281144951.1">
    <property type="nucleotide sequence ID" value="NZ_CP123967.1"/>
</dbReference>
<dbReference type="Gene3D" id="1.10.443.10">
    <property type="entry name" value="Intergrase catalytic core"/>
    <property type="match status" value="1"/>
</dbReference>
<organism evidence="5 6">
    <name type="scientific">Tessaracoccus lacteus</name>
    <dbReference type="NCBI Taxonomy" id="3041766"/>
    <lineage>
        <taxon>Bacteria</taxon>
        <taxon>Bacillati</taxon>
        <taxon>Actinomycetota</taxon>
        <taxon>Actinomycetes</taxon>
        <taxon>Propionibacteriales</taxon>
        <taxon>Propionibacteriaceae</taxon>
        <taxon>Tessaracoccus</taxon>
    </lineage>
</organism>
<evidence type="ECO:0000313" key="6">
    <source>
        <dbReference type="Proteomes" id="UP001244136"/>
    </source>
</evidence>
<accession>A0ABY8PXW4</accession>
<dbReference type="Gene3D" id="1.10.150.130">
    <property type="match status" value="1"/>
</dbReference>
<dbReference type="InterPro" id="IPR013762">
    <property type="entry name" value="Integrase-like_cat_sf"/>
</dbReference>
<protein>
    <submittedName>
        <fullName evidence="5">Tyrosine-type recombinase/integrase</fullName>
    </submittedName>
</protein>
<reference evidence="5 6" key="1">
    <citation type="journal article" date="2008" name="Int. J. Syst. Evol. Microbiol.">
        <title>Tessaracoccus flavescens sp. nov., isolated from marine sediment.</title>
        <authorList>
            <person name="Lee D.W."/>
            <person name="Lee S.D."/>
        </authorList>
    </citation>
    <scope>NUCLEOTIDE SEQUENCE [LARGE SCALE GENOMIC DNA]</scope>
    <source>
        <strain evidence="5 6">T21</strain>
    </source>
</reference>
<dbReference type="InterPro" id="IPR011010">
    <property type="entry name" value="DNA_brk_join_enz"/>
</dbReference>
<dbReference type="Pfam" id="PF00589">
    <property type="entry name" value="Phage_integrase"/>
    <property type="match status" value="1"/>
</dbReference>
<name>A0ABY8PXW4_9ACTN</name>
<dbReference type="Proteomes" id="UP001244136">
    <property type="component" value="Chromosome"/>
</dbReference>